<feature type="transmembrane region" description="Helical" evidence="1">
    <location>
        <begin position="106"/>
        <end position="124"/>
    </location>
</feature>
<keyword evidence="1" id="KW-1133">Transmembrane helix</keyword>
<dbReference type="InterPro" id="IPR045340">
    <property type="entry name" value="DUF6533"/>
</dbReference>
<organism evidence="3 4">
    <name type="scientific">Boletus edulis BED1</name>
    <dbReference type="NCBI Taxonomy" id="1328754"/>
    <lineage>
        <taxon>Eukaryota</taxon>
        <taxon>Fungi</taxon>
        <taxon>Dikarya</taxon>
        <taxon>Basidiomycota</taxon>
        <taxon>Agaricomycotina</taxon>
        <taxon>Agaricomycetes</taxon>
        <taxon>Agaricomycetidae</taxon>
        <taxon>Boletales</taxon>
        <taxon>Boletineae</taxon>
        <taxon>Boletaceae</taxon>
        <taxon>Boletoideae</taxon>
        <taxon>Boletus</taxon>
    </lineage>
</organism>
<feature type="domain" description="DUF6533" evidence="2">
    <location>
        <begin position="18"/>
        <end position="63"/>
    </location>
</feature>
<dbReference type="Proteomes" id="UP001194468">
    <property type="component" value="Unassembled WGS sequence"/>
</dbReference>
<keyword evidence="1" id="KW-0812">Transmembrane</keyword>
<gene>
    <name evidence="3" type="ORF">L210DRAFT_1054314</name>
</gene>
<keyword evidence="4" id="KW-1185">Reference proteome</keyword>
<dbReference type="Pfam" id="PF20151">
    <property type="entry name" value="DUF6533"/>
    <property type="match status" value="1"/>
</dbReference>
<feature type="transmembrane region" description="Helical" evidence="1">
    <location>
        <begin position="83"/>
        <end position="99"/>
    </location>
</feature>
<evidence type="ECO:0000313" key="3">
    <source>
        <dbReference type="EMBL" id="KAF8442335.1"/>
    </source>
</evidence>
<keyword evidence="1" id="KW-0472">Membrane</keyword>
<comment type="caution">
    <text evidence="3">The sequence shown here is derived from an EMBL/GenBank/DDBJ whole genome shotgun (WGS) entry which is preliminary data.</text>
</comment>
<feature type="transmembrane region" description="Helical" evidence="1">
    <location>
        <begin position="202"/>
        <end position="226"/>
    </location>
</feature>
<reference evidence="3" key="1">
    <citation type="submission" date="2019-10" db="EMBL/GenBank/DDBJ databases">
        <authorList>
            <consortium name="DOE Joint Genome Institute"/>
            <person name="Kuo A."/>
            <person name="Miyauchi S."/>
            <person name="Kiss E."/>
            <person name="Drula E."/>
            <person name="Kohler A."/>
            <person name="Sanchez-Garcia M."/>
            <person name="Andreopoulos B."/>
            <person name="Barry K.W."/>
            <person name="Bonito G."/>
            <person name="Buee M."/>
            <person name="Carver A."/>
            <person name="Chen C."/>
            <person name="Cichocki N."/>
            <person name="Clum A."/>
            <person name="Culley D."/>
            <person name="Crous P.W."/>
            <person name="Fauchery L."/>
            <person name="Girlanda M."/>
            <person name="Hayes R."/>
            <person name="Keri Z."/>
            <person name="LaButti K."/>
            <person name="Lipzen A."/>
            <person name="Lombard V."/>
            <person name="Magnuson J."/>
            <person name="Maillard F."/>
            <person name="Morin E."/>
            <person name="Murat C."/>
            <person name="Nolan M."/>
            <person name="Ohm R."/>
            <person name="Pangilinan J."/>
            <person name="Pereira M."/>
            <person name="Perotto S."/>
            <person name="Peter M."/>
            <person name="Riley R."/>
            <person name="Sitrit Y."/>
            <person name="Stielow B."/>
            <person name="Szollosi G."/>
            <person name="Zifcakova L."/>
            <person name="Stursova M."/>
            <person name="Spatafora J.W."/>
            <person name="Tedersoo L."/>
            <person name="Vaario L.-M."/>
            <person name="Yamada A."/>
            <person name="Yan M."/>
            <person name="Wang P."/>
            <person name="Xu J."/>
            <person name="Bruns T."/>
            <person name="Baldrian P."/>
            <person name="Vilgalys R."/>
            <person name="Henrissat B."/>
            <person name="Grigoriev I.V."/>
            <person name="Hibbett D."/>
            <person name="Nagy L.G."/>
            <person name="Martin F.M."/>
        </authorList>
    </citation>
    <scope>NUCLEOTIDE SEQUENCE</scope>
    <source>
        <strain evidence="3">BED1</strain>
    </source>
</reference>
<feature type="transmembrane region" description="Helical" evidence="1">
    <location>
        <begin position="160"/>
        <end position="181"/>
    </location>
</feature>
<dbReference type="AlphaFoldDB" id="A0AAD4BYC3"/>
<evidence type="ECO:0000256" key="1">
    <source>
        <dbReference type="SAM" id="Phobius"/>
    </source>
</evidence>
<name>A0AAD4BYC3_BOLED</name>
<sequence length="312" mass="35033">MSSDALQSAVIAIQQNNYISVALITSVAYDYVLTFSSEVEHIWSKPWTWVSTLYIPVRYLGLFNLMASALCQIISIISAWSFLLFYAAAEFVVILRVWAMYNQSRVILSSLLTLYFVVIIATVLDVVMNSIPEHLQAEIVQVLNSSYCNVWSTVPTWTNVAVILQITQGGSLCLLGIVQVVRESLRMYDATKEWQPNRYMGLLVKQGMLSFLAILLFNLVNVLYLFGKAPTGGWQLLVLLALEFVPIYTLTPRFILSMREMYARDTRRSEGIDTAFGLSLSEATMTFAVAGQNGRSEEIEEITKDVNTSQAV</sequence>
<protein>
    <recommendedName>
        <fullName evidence="2">DUF6533 domain-containing protein</fullName>
    </recommendedName>
</protein>
<evidence type="ECO:0000259" key="2">
    <source>
        <dbReference type="Pfam" id="PF20151"/>
    </source>
</evidence>
<accession>A0AAD4BYC3</accession>
<dbReference type="EMBL" id="WHUW01000009">
    <property type="protein sequence ID" value="KAF8442335.1"/>
    <property type="molecule type" value="Genomic_DNA"/>
</dbReference>
<reference evidence="3" key="2">
    <citation type="journal article" date="2020" name="Nat. Commun.">
        <title>Large-scale genome sequencing of mycorrhizal fungi provides insights into the early evolution of symbiotic traits.</title>
        <authorList>
            <person name="Miyauchi S."/>
            <person name="Kiss E."/>
            <person name="Kuo A."/>
            <person name="Drula E."/>
            <person name="Kohler A."/>
            <person name="Sanchez-Garcia M."/>
            <person name="Morin E."/>
            <person name="Andreopoulos B."/>
            <person name="Barry K.W."/>
            <person name="Bonito G."/>
            <person name="Buee M."/>
            <person name="Carver A."/>
            <person name="Chen C."/>
            <person name="Cichocki N."/>
            <person name="Clum A."/>
            <person name="Culley D."/>
            <person name="Crous P.W."/>
            <person name="Fauchery L."/>
            <person name="Girlanda M."/>
            <person name="Hayes R.D."/>
            <person name="Keri Z."/>
            <person name="LaButti K."/>
            <person name="Lipzen A."/>
            <person name="Lombard V."/>
            <person name="Magnuson J."/>
            <person name="Maillard F."/>
            <person name="Murat C."/>
            <person name="Nolan M."/>
            <person name="Ohm R.A."/>
            <person name="Pangilinan J."/>
            <person name="Pereira M.F."/>
            <person name="Perotto S."/>
            <person name="Peter M."/>
            <person name="Pfister S."/>
            <person name="Riley R."/>
            <person name="Sitrit Y."/>
            <person name="Stielow J.B."/>
            <person name="Szollosi G."/>
            <person name="Zifcakova L."/>
            <person name="Stursova M."/>
            <person name="Spatafora J.W."/>
            <person name="Tedersoo L."/>
            <person name="Vaario L.M."/>
            <person name="Yamada A."/>
            <person name="Yan M."/>
            <person name="Wang P."/>
            <person name="Xu J."/>
            <person name="Bruns T."/>
            <person name="Baldrian P."/>
            <person name="Vilgalys R."/>
            <person name="Dunand C."/>
            <person name="Henrissat B."/>
            <person name="Grigoriev I.V."/>
            <person name="Hibbett D."/>
            <person name="Nagy L.G."/>
            <person name="Martin F.M."/>
        </authorList>
    </citation>
    <scope>NUCLEOTIDE SEQUENCE</scope>
    <source>
        <strain evidence="3">BED1</strain>
    </source>
</reference>
<proteinExistence type="predicted"/>
<feature type="transmembrane region" description="Helical" evidence="1">
    <location>
        <begin position="232"/>
        <end position="251"/>
    </location>
</feature>
<evidence type="ECO:0000313" key="4">
    <source>
        <dbReference type="Proteomes" id="UP001194468"/>
    </source>
</evidence>